<evidence type="ECO:0000256" key="4">
    <source>
        <dbReference type="ARBA" id="ARBA00023163"/>
    </source>
</evidence>
<keyword evidence="7" id="KW-1185">Reference proteome</keyword>
<sequence length="325" mass="36617">MATIKDIAIKAGVSVTSVSRVLNRRGYLSEELINKVHQAMEELHYQPNEVARSLQKKESRIIGLILPDVSHPFFGELTRAIESYAFSRNYKLLLCNSQLDPLKEKDYLSMLKASQVDGIIMGSHTIDTEEYLHIAQPLVTIDRRISSRIPYVSSDNFEGGVLAAEKLIKKGCKQIAYIGGNVELDLLAKKRYEGFKKEIDHSKCKLHFFQTNINGFNYEEYEELAAGIFRECPEIDGIFASSDIIAAAILKEARRLNRGVPQDVKVIGYDNVQLSRIISPPLTTIGQPIKEIGEKAVDLIISQIRKERVTVETVLPVQLIERETT</sequence>
<dbReference type="OrthoDB" id="9796186at2"/>
<evidence type="ECO:0000313" key="7">
    <source>
        <dbReference type="Proteomes" id="UP000198571"/>
    </source>
</evidence>
<evidence type="ECO:0000313" key="6">
    <source>
        <dbReference type="EMBL" id="SER47826.1"/>
    </source>
</evidence>
<organism evidence="6 7">
    <name type="scientific">Salipaludibacillus aurantiacus</name>
    <dbReference type="NCBI Taxonomy" id="1601833"/>
    <lineage>
        <taxon>Bacteria</taxon>
        <taxon>Bacillati</taxon>
        <taxon>Bacillota</taxon>
        <taxon>Bacilli</taxon>
        <taxon>Bacillales</taxon>
        <taxon>Bacillaceae</taxon>
    </lineage>
</organism>
<name>A0A1H9PHR3_9BACI</name>
<gene>
    <name evidence="6" type="ORF">SAMN05518684_101326</name>
</gene>
<dbReference type="PRINTS" id="PR00036">
    <property type="entry name" value="HTHLACI"/>
</dbReference>
<dbReference type="GO" id="GO:0003700">
    <property type="term" value="F:DNA-binding transcription factor activity"/>
    <property type="evidence" value="ECO:0007669"/>
    <property type="project" value="TreeGrafter"/>
</dbReference>
<feature type="domain" description="HTH lacI-type" evidence="5">
    <location>
        <begin position="2"/>
        <end position="56"/>
    </location>
</feature>
<dbReference type="Gene3D" id="1.10.260.40">
    <property type="entry name" value="lambda repressor-like DNA-binding domains"/>
    <property type="match status" value="1"/>
</dbReference>
<dbReference type="Pfam" id="PF13377">
    <property type="entry name" value="Peripla_BP_3"/>
    <property type="match status" value="1"/>
</dbReference>
<reference evidence="7" key="1">
    <citation type="submission" date="2016-10" db="EMBL/GenBank/DDBJ databases">
        <authorList>
            <person name="Varghese N."/>
            <person name="Submissions S."/>
        </authorList>
    </citation>
    <scope>NUCLEOTIDE SEQUENCE [LARGE SCALE GENOMIC DNA]</scope>
    <source>
        <strain evidence="7">S9</strain>
    </source>
</reference>
<dbReference type="SMART" id="SM00354">
    <property type="entry name" value="HTH_LACI"/>
    <property type="match status" value="1"/>
</dbReference>
<dbReference type="Gene3D" id="3.40.50.2300">
    <property type="match status" value="2"/>
</dbReference>
<dbReference type="PROSITE" id="PS50932">
    <property type="entry name" value="HTH_LACI_2"/>
    <property type="match status" value="1"/>
</dbReference>
<dbReference type="SUPFAM" id="SSF53822">
    <property type="entry name" value="Periplasmic binding protein-like I"/>
    <property type="match status" value="1"/>
</dbReference>
<keyword evidence="3" id="KW-0238">DNA-binding</keyword>
<evidence type="ECO:0000256" key="3">
    <source>
        <dbReference type="ARBA" id="ARBA00023125"/>
    </source>
</evidence>
<keyword evidence="1" id="KW-0678">Repressor</keyword>
<dbReference type="Pfam" id="PF00356">
    <property type="entry name" value="LacI"/>
    <property type="match status" value="1"/>
</dbReference>
<dbReference type="CDD" id="cd01392">
    <property type="entry name" value="HTH_LacI"/>
    <property type="match status" value="1"/>
</dbReference>
<dbReference type="RefSeq" id="WP_093047251.1">
    <property type="nucleotide sequence ID" value="NZ_FOGT01000001.1"/>
</dbReference>
<evidence type="ECO:0000256" key="2">
    <source>
        <dbReference type="ARBA" id="ARBA00023015"/>
    </source>
</evidence>
<proteinExistence type="predicted"/>
<dbReference type="STRING" id="1601833.SAMN05518684_101326"/>
<protein>
    <submittedName>
        <fullName evidence="6">LacI family transcriptional regulator, sucrose operon repressor</fullName>
    </submittedName>
</protein>
<dbReference type="PROSITE" id="PS00356">
    <property type="entry name" value="HTH_LACI_1"/>
    <property type="match status" value="1"/>
</dbReference>
<dbReference type="EMBL" id="FOGT01000001">
    <property type="protein sequence ID" value="SER47826.1"/>
    <property type="molecule type" value="Genomic_DNA"/>
</dbReference>
<keyword evidence="4" id="KW-0804">Transcription</keyword>
<dbReference type="CDD" id="cd06291">
    <property type="entry name" value="PBP1_Qymf-like"/>
    <property type="match status" value="1"/>
</dbReference>
<dbReference type="SUPFAM" id="SSF47413">
    <property type="entry name" value="lambda repressor-like DNA-binding domains"/>
    <property type="match status" value="1"/>
</dbReference>
<evidence type="ECO:0000256" key="1">
    <source>
        <dbReference type="ARBA" id="ARBA00022491"/>
    </source>
</evidence>
<dbReference type="Proteomes" id="UP000198571">
    <property type="component" value="Unassembled WGS sequence"/>
</dbReference>
<dbReference type="InterPro" id="IPR000843">
    <property type="entry name" value="HTH_LacI"/>
</dbReference>
<keyword evidence="2" id="KW-0805">Transcription regulation</keyword>
<dbReference type="AlphaFoldDB" id="A0A1H9PHR3"/>
<accession>A0A1H9PHR3</accession>
<dbReference type="PANTHER" id="PTHR30146:SF95">
    <property type="entry name" value="RIBOSE OPERON REPRESSOR"/>
    <property type="match status" value="1"/>
</dbReference>
<dbReference type="GO" id="GO:0000976">
    <property type="term" value="F:transcription cis-regulatory region binding"/>
    <property type="evidence" value="ECO:0007669"/>
    <property type="project" value="TreeGrafter"/>
</dbReference>
<dbReference type="InterPro" id="IPR010982">
    <property type="entry name" value="Lambda_DNA-bd_dom_sf"/>
</dbReference>
<evidence type="ECO:0000259" key="5">
    <source>
        <dbReference type="PROSITE" id="PS50932"/>
    </source>
</evidence>
<dbReference type="InterPro" id="IPR028082">
    <property type="entry name" value="Peripla_BP_I"/>
</dbReference>
<dbReference type="PANTHER" id="PTHR30146">
    <property type="entry name" value="LACI-RELATED TRANSCRIPTIONAL REPRESSOR"/>
    <property type="match status" value="1"/>
</dbReference>
<dbReference type="InterPro" id="IPR046335">
    <property type="entry name" value="LacI/GalR-like_sensor"/>
</dbReference>